<dbReference type="RefSeq" id="WP_340903703.1">
    <property type="nucleotide sequence ID" value="NZ_JBHLUU010000027.1"/>
</dbReference>
<evidence type="ECO:0000256" key="2">
    <source>
        <dbReference type="ARBA" id="ARBA00022448"/>
    </source>
</evidence>
<name>A0ABV6KQ47_9BACI</name>
<sequence>MKSNTLLEVKNVKKHFPVSDKKLFSTHKNYVQAVNGVSFTINEGETFGLVGESGCGKSTLARLIMGLIKADSGEINFEGRNFLELRGRELRKSRKQMQMVFQKPYESLNPKMTVGQIISAPFDIHGVYNKQERVQKVKDLLEMVGLSQQYINRYPHEFSGGQRQRIGIARAIALNPKLVICDEAVSALDVSIQSQILNLLNELQKEFKLTYLFISHDLSVVKHVSDKIGVMYLGEIVEVGDAEKIYKNPKHPYTQALLSAIPIPDPTFKKERIVLDGDLPSPINPPSGCRLSTRCPYVIPLCKEMKPELSTIGSNHMAACHLFSESKLQKIN</sequence>
<dbReference type="Pfam" id="PF00005">
    <property type="entry name" value="ABC_tran"/>
    <property type="match status" value="1"/>
</dbReference>
<keyword evidence="2" id="KW-0813">Transport</keyword>
<accession>A0ABV6KQ47</accession>
<evidence type="ECO:0000313" key="6">
    <source>
        <dbReference type="EMBL" id="MFC0475425.1"/>
    </source>
</evidence>
<dbReference type="InterPro" id="IPR027417">
    <property type="entry name" value="P-loop_NTPase"/>
</dbReference>
<dbReference type="InterPro" id="IPR013563">
    <property type="entry name" value="Oligopep_ABC_C"/>
</dbReference>
<dbReference type="Proteomes" id="UP001589738">
    <property type="component" value="Unassembled WGS sequence"/>
</dbReference>
<proteinExistence type="inferred from homology"/>
<dbReference type="NCBIfam" id="NF008453">
    <property type="entry name" value="PRK11308.1"/>
    <property type="match status" value="1"/>
</dbReference>
<dbReference type="GO" id="GO:0005524">
    <property type="term" value="F:ATP binding"/>
    <property type="evidence" value="ECO:0007669"/>
    <property type="project" value="UniProtKB-KW"/>
</dbReference>
<dbReference type="InterPro" id="IPR050319">
    <property type="entry name" value="ABC_transp_ATP-bind"/>
</dbReference>
<evidence type="ECO:0000256" key="4">
    <source>
        <dbReference type="ARBA" id="ARBA00022840"/>
    </source>
</evidence>
<evidence type="ECO:0000256" key="3">
    <source>
        <dbReference type="ARBA" id="ARBA00022741"/>
    </source>
</evidence>
<reference evidence="6 7" key="1">
    <citation type="submission" date="2024-09" db="EMBL/GenBank/DDBJ databases">
        <authorList>
            <person name="Sun Q."/>
            <person name="Mori K."/>
        </authorList>
    </citation>
    <scope>NUCLEOTIDE SEQUENCE [LARGE SCALE GENOMIC DNA]</scope>
    <source>
        <strain evidence="6 7">CGMCC 1.9126</strain>
    </source>
</reference>
<keyword evidence="7" id="KW-1185">Reference proteome</keyword>
<dbReference type="SMART" id="SM00382">
    <property type="entry name" value="AAA"/>
    <property type="match status" value="1"/>
</dbReference>
<comment type="caution">
    <text evidence="6">The sequence shown here is derived from an EMBL/GenBank/DDBJ whole genome shotgun (WGS) entry which is preliminary data.</text>
</comment>
<keyword evidence="4 6" id="KW-0067">ATP-binding</keyword>
<comment type="similarity">
    <text evidence="1">Belongs to the ABC transporter superfamily.</text>
</comment>
<evidence type="ECO:0000313" key="7">
    <source>
        <dbReference type="Proteomes" id="UP001589738"/>
    </source>
</evidence>
<organism evidence="6 7">
    <name type="scientific">Robertmurraya beringensis</name>
    <dbReference type="NCBI Taxonomy" id="641660"/>
    <lineage>
        <taxon>Bacteria</taxon>
        <taxon>Bacillati</taxon>
        <taxon>Bacillota</taxon>
        <taxon>Bacilli</taxon>
        <taxon>Bacillales</taxon>
        <taxon>Bacillaceae</taxon>
        <taxon>Robertmurraya</taxon>
    </lineage>
</organism>
<dbReference type="PANTHER" id="PTHR43776:SF8">
    <property type="entry name" value="ABC TRANSPORTER, ATP-BINDING PROTEIN"/>
    <property type="match status" value="1"/>
</dbReference>
<evidence type="ECO:0000259" key="5">
    <source>
        <dbReference type="PROSITE" id="PS50893"/>
    </source>
</evidence>
<dbReference type="InterPro" id="IPR003439">
    <property type="entry name" value="ABC_transporter-like_ATP-bd"/>
</dbReference>
<evidence type="ECO:0000256" key="1">
    <source>
        <dbReference type="ARBA" id="ARBA00005417"/>
    </source>
</evidence>
<feature type="domain" description="ABC transporter" evidence="5">
    <location>
        <begin position="7"/>
        <end position="258"/>
    </location>
</feature>
<dbReference type="Pfam" id="PF08352">
    <property type="entry name" value="oligo_HPY"/>
    <property type="match status" value="1"/>
</dbReference>
<dbReference type="PROSITE" id="PS50893">
    <property type="entry name" value="ABC_TRANSPORTER_2"/>
    <property type="match status" value="1"/>
</dbReference>
<dbReference type="PANTHER" id="PTHR43776">
    <property type="entry name" value="TRANSPORT ATP-BINDING PROTEIN"/>
    <property type="match status" value="1"/>
</dbReference>
<dbReference type="PROSITE" id="PS00211">
    <property type="entry name" value="ABC_TRANSPORTER_1"/>
    <property type="match status" value="1"/>
</dbReference>
<keyword evidence="3" id="KW-0547">Nucleotide-binding</keyword>
<dbReference type="CDD" id="cd03257">
    <property type="entry name" value="ABC_NikE_OppD_transporters"/>
    <property type="match status" value="1"/>
</dbReference>
<dbReference type="InterPro" id="IPR003593">
    <property type="entry name" value="AAA+_ATPase"/>
</dbReference>
<dbReference type="Gene3D" id="3.40.50.300">
    <property type="entry name" value="P-loop containing nucleotide triphosphate hydrolases"/>
    <property type="match status" value="1"/>
</dbReference>
<gene>
    <name evidence="6" type="ORF">ACFFHF_09205</name>
</gene>
<protein>
    <submittedName>
        <fullName evidence="6">ABC transporter ATP-binding protein</fullName>
    </submittedName>
</protein>
<dbReference type="NCBIfam" id="TIGR01727">
    <property type="entry name" value="oligo_HPY"/>
    <property type="match status" value="1"/>
</dbReference>
<dbReference type="SUPFAM" id="SSF52540">
    <property type="entry name" value="P-loop containing nucleoside triphosphate hydrolases"/>
    <property type="match status" value="1"/>
</dbReference>
<dbReference type="EMBL" id="JBHLUU010000027">
    <property type="protein sequence ID" value="MFC0475425.1"/>
    <property type="molecule type" value="Genomic_DNA"/>
</dbReference>
<dbReference type="InterPro" id="IPR017871">
    <property type="entry name" value="ABC_transporter-like_CS"/>
</dbReference>